<keyword evidence="6" id="KW-1185">Reference proteome</keyword>
<dbReference type="EMBL" id="CP049801">
    <property type="protein sequence ID" value="QIO05301.1"/>
    <property type="molecule type" value="Genomic_DNA"/>
</dbReference>
<evidence type="ECO:0000256" key="2">
    <source>
        <dbReference type="ARBA" id="ARBA00023002"/>
    </source>
</evidence>
<sequence length="276" mass="29889">MTKDNTQKSSGKKDLTDKVVWITGASSGLGKALAAECAALGAQVILTARRVDELEKVRLSLVSPDRHLSITADITDESQVRHAYEMVLKEKGRIDWLINNAGLSQRALIAETSMQTERAIMEVDYFSQVFLTKTVLPTFLKQKSGRIAFVSSVAGLLGTQYRASYSAAKGAIHLWANSLRAEVANEGVGVSVIFPGFVKTNVSINALNGEGKPQGFDNEATANGLEADDFARQSVQALLKGNEYIVIGGGKEKLGVLVSRLSPSLLYKMIRKMKVK</sequence>
<dbReference type="PANTHER" id="PTHR44196:SF1">
    <property type="entry name" value="DEHYDROGENASE_REDUCTASE SDR FAMILY MEMBER 7B"/>
    <property type="match status" value="1"/>
</dbReference>
<dbReference type="AlphaFoldDB" id="A0A6G8RTT5"/>
<dbReference type="Gene3D" id="3.40.50.720">
    <property type="entry name" value="NAD(P)-binding Rossmann-like Domain"/>
    <property type="match status" value="1"/>
</dbReference>
<dbReference type="InterPro" id="IPR020904">
    <property type="entry name" value="Sc_DH/Rdtase_CS"/>
</dbReference>
<accession>A0A6G8RTT5</accession>
<evidence type="ECO:0000313" key="5">
    <source>
        <dbReference type="EMBL" id="QIO05301.1"/>
    </source>
</evidence>
<dbReference type="PRINTS" id="PR00081">
    <property type="entry name" value="GDHRDH"/>
</dbReference>
<dbReference type="GO" id="GO:0016020">
    <property type="term" value="C:membrane"/>
    <property type="evidence" value="ECO:0007669"/>
    <property type="project" value="TreeGrafter"/>
</dbReference>
<dbReference type="RefSeq" id="WP_166222276.1">
    <property type="nucleotide sequence ID" value="NZ_CP049801.1"/>
</dbReference>
<dbReference type="InterPro" id="IPR036291">
    <property type="entry name" value="NAD(P)-bd_dom_sf"/>
</dbReference>
<dbReference type="InterPro" id="IPR057326">
    <property type="entry name" value="KR_dom"/>
</dbReference>
<organism evidence="5 6">
    <name type="scientific">Acinetobacter shaoyimingii</name>
    <dbReference type="NCBI Taxonomy" id="2715164"/>
    <lineage>
        <taxon>Bacteria</taxon>
        <taxon>Pseudomonadati</taxon>
        <taxon>Pseudomonadota</taxon>
        <taxon>Gammaproteobacteria</taxon>
        <taxon>Moraxellales</taxon>
        <taxon>Moraxellaceae</taxon>
        <taxon>Acinetobacter</taxon>
    </lineage>
</organism>
<dbReference type="SMART" id="SM00822">
    <property type="entry name" value="PKS_KR"/>
    <property type="match status" value="1"/>
</dbReference>
<evidence type="ECO:0000256" key="3">
    <source>
        <dbReference type="RuleBase" id="RU000363"/>
    </source>
</evidence>
<dbReference type="Proteomes" id="UP000502297">
    <property type="component" value="Chromosome"/>
</dbReference>
<gene>
    <name evidence="5" type="ORF">G8E00_04670</name>
</gene>
<feature type="domain" description="Ketoreductase" evidence="4">
    <location>
        <begin position="18"/>
        <end position="201"/>
    </location>
</feature>
<evidence type="ECO:0000259" key="4">
    <source>
        <dbReference type="SMART" id="SM00822"/>
    </source>
</evidence>
<dbReference type="PROSITE" id="PS00061">
    <property type="entry name" value="ADH_SHORT"/>
    <property type="match status" value="1"/>
</dbReference>
<dbReference type="PANTHER" id="PTHR44196">
    <property type="entry name" value="DEHYDROGENASE/REDUCTASE SDR FAMILY MEMBER 7B"/>
    <property type="match status" value="1"/>
</dbReference>
<name>A0A6G8RTT5_9GAMM</name>
<dbReference type="KEGG" id="asha:G8E00_04670"/>
<reference evidence="5 6" key="1">
    <citation type="submission" date="2020-03" db="EMBL/GenBank/DDBJ databases">
        <authorList>
            <person name="Zhu W."/>
        </authorList>
    </citation>
    <scope>NUCLEOTIDE SEQUENCE [LARGE SCALE GENOMIC DNA]</scope>
    <source>
        <strain evidence="5 6">323-1</strain>
    </source>
</reference>
<proteinExistence type="inferred from homology"/>
<dbReference type="InterPro" id="IPR002347">
    <property type="entry name" value="SDR_fam"/>
</dbReference>
<dbReference type="Pfam" id="PF00106">
    <property type="entry name" value="adh_short"/>
    <property type="match status" value="1"/>
</dbReference>
<evidence type="ECO:0000256" key="1">
    <source>
        <dbReference type="ARBA" id="ARBA00006484"/>
    </source>
</evidence>
<protein>
    <submittedName>
        <fullName evidence="5">SDR family NAD(P)-dependent oxidoreductase</fullName>
    </submittedName>
</protein>
<keyword evidence="2" id="KW-0560">Oxidoreductase</keyword>
<comment type="similarity">
    <text evidence="1 3">Belongs to the short-chain dehydrogenases/reductases (SDR) family.</text>
</comment>
<evidence type="ECO:0000313" key="6">
    <source>
        <dbReference type="Proteomes" id="UP000502297"/>
    </source>
</evidence>
<dbReference type="SUPFAM" id="SSF51735">
    <property type="entry name" value="NAD(P)-binding Rossmann-fold domains"/>
    <property type="match status" value="1"/>
</dbReference>
<dbReference type="GO" id="GO:0016491">
    <property type="term" value="F:oxidoreductase activity"/>
    <property type="evidence" value="ECO:0007669"/>
    <property type="project" value="UniProtKB-KW"/>
</dbReference>
<dbReference type="PRINTS" id="PR00080">
    <property type="entry name" value="SDRFAMILY"/>
</dbReference>